<evidence type="ECO:0000313" key="7">
    <source>
        <dbReference type="Proteomes" id="UP000238924"/>
    </source>
</evidence>
<evidence type="ECO:0000313" key="6">
    <source>
        <dbReference type="EMBL" id="PPS22038.1"/>
    </source>
</evidence>
<comment type="similarity">
    <text evidence="1">Belongs to the AAA ATPase family.</text>
</comment>
<dbReference type="RefSeq" id="WP_104618489.1">
    <property type="nucleotide sequence ID" value="NZ_JJMJ01000110.1"/>
</dbReference>
<keyword evidence="3" id="KW-0067">ATP-binding</keyword>
<evidence type="ECO:0000259" key="5">
    <source>
        <dbReference type="SMART" id="SM00382"/>
    </source>
</evidence>
<evidence type="ECO:0000256" key="4">
    <source>
        <dbReference type="SAM" id="Coils"/>
    </source>
</evidence>
<gene>
    <name evidence="6" type="ORF">DJ52_07270</name>
</gene>
<sequence>MKKIVELDKPKFDDKLKAEYSEFFDFLNKKIDAFDMVNTNIKSLFVYLVFDSALYNITRPESVICRFLKQVEISKEGDIKISLLRFQLDTLINDYKYNNLKIILFFNIPEDEILSKYLIPKNSKNNTVSNTDDPVLNVVPIKPIYSLKQMVLNPATYDEINKIIIMIKNIDKIYNEWGFSEIDSVPKCIVNFFGPPGTGKTMAAHAIANELGGNILALNYADIESKFVGDAPKNLVSAFKIAEKEKSMMFFDEADSFLGKRITNVSSSSDQAVNSLRSQMLILLESFNGTVIFATNLHKNYDSAFESRILKHIKFELPDLDMRAKIIRKMIPSKAPIDCSLFTDEYLLELSNILDGFSPREIKNTILDLFISFLYSGNTEIDKEFINNVFKNAKEKFDEVKNKTNLSSEAKKKLESSIKDNLENNNYVVEKIKENTEEENNIN</sequence>
<dbReference type="InterPro" id="IPR003959">
    <property type="entry name" value="ATPase_AAA_core"/>
</dbReference>
<feature type="domain" description="AAA+ ATPase" evidence="5">
    <location>
        <begin position="186"/>
        <end position="319"/>
    </location>
</feature>
<reference evidence="6 7" key="1">
    <citation type="submission" date="2014-04" db="EMBL/GenBank/DDBJ databases">
        <title>Whole genome sequence of 'Brachyspira hampsonii' D13-03603F2.</title>
        <authorList>
            <person name="Patterson A.H."/>
            <person name="Chaban B."/>
            <person name="Fernando C."/>
            <person name="Harding J.C."/>
            <person name="Hill J.E."/>
        </authorList>
    </citation>
    <scope>NUCLEOTIDE SEQUENCE [LARGE SCALE GENOMIC DNA]</scope>
    <source>
        <strain evidence="6 7">D13-03603F2</strain>
    </source>
</reference>
<keyword evidence="2" id="KW-0547">Nucleotide-binding</keyword>
<dbReference type="SMART" id="SM00382">
    <property type="entry name" value="AAA"/>
    <property type="match status" value="1"/>
</dbReference>
<dbReference type="InterPro" id="IPR027417">
    <property type="entry name" value="P-loop_NTPase"/>
</dbReference>
<dbReference type="EMBL" id="JJMJ01000110">
    <property type="protein sequence ID" value="PPS22038.1"/>
    <property type="molecule type" value="Genomic_DNA"/>
</dbReference>
<evidence type="ECO:0000256" key="2">
    <source>
        <dbReference type="ARBA" id="ARBA00022741"/>
    </source>
</evidence>
<keyword evidence="4" id="KW-0175">Coiled coil</keyword>
<keyword evidence="7" id="KW-1185">Reference proteome</keyword>
<dbReference type="InterPro" id="IPR050221">
    <property type="entry name" value="26S_Proteasome_ATPase"/>
</dbReference>
<dbReference type="Gene3D" id="3.40.50.300">
    <property type="entry name" value="P-loop containing nucleotide triphosphate hydrolases"/>
    <property type="match status" value="1"/>
</dbReference>
<evidence type="ECO:0000256" key="3">
    <source>
        <dbReference type="ARBA" id="ARBA00022840"/>
    </source>
</evidence>
<feature type="coiled-coil region" evidence="4">
    <location>
        <begin position="383"/>
        <end position="439"/>
    </location>
</feature>
<comment type="caution">
    <text evidence="6">The sequence shown here is derived from an EMBL/GenBank/DDBJ whole genome shotgun (WGS) entry which is preliminary data.</text>
</comment>
<name>A0ABX5B5W7_9SPIR</name>
<protein>
    <submittedName>
        <fullName evidence="6">ATPase AAA</fullName>
    </submittedName>
</protein>
<dbReference type="Pfam" id="PF00004">
    <property type="entry name" value="AAA"/>
    <property type="match status" value="1"/>
</dbReference>
<organism evidence="6 7">
    <name type="scientific">Brachyspira murdochii</name>
    <dbReference type="NCBI Taxonomy" id="84378"/>
    <lineage>
        <taxon>Bacteria</taxon>
        <taxon>Pseudomonadati</taxon>
        <taxon>Spirochaetota</taxon>
        <taxon>Spirochaetia</taxon>
        <taxon>Brachyspirales</taxon>
        <taxon>Brachyspiraceae</taxon>
        <taxon>Brachyspira</taxon>
    </lineage>
</organism>
<proteinExistence type="inferred from homology"/>
<evidence type="ECO:0000256" key="1">
    <source>
        <dbReference type="ARBA" id="ARBA00006914"/>
    </source>
</evidence>
<dbReference type="Proteomes" id="UP000238924">
    <property type="component" value="Unassembled WGS sequence"/>
</dbReference>
<dbReference type="InterPro" id="IPR003593">
    <property type="entry name" value="AAA+_ATPase"/>
</dbReference>
<accession>A0ABX5B5W7</accession>
<dbReference type="SUPFAM" id="SSF52540">
    <property type="entry name" value="P-loop containing nucleoside triphosphate hydrolases"/>
    <property type="match status" value="1"/>
</dbReference>
<dbReference type="PANTHER" id="PTHR23073">
    <property type="entry name" value="26S PROTEASOME REGULATORY SUBUNIT"/>
    <property type="match status" value="1"/>
</dbReference>